<evidence type="ECO:0000313" key="5">
    <source>
        <dbReference type="EMBL" id="MCS5707811.1"/>
    </source>
</evidence>
<protein>
    <submittedName>
        <fullName evidence="4">Persistence and stress-resistance toxin PasT</fullName>
    </submittedName>
    <submittedName>
        <fullName evidence="5">Type II toxin-antitoxin system RatA family toxin</fullName>
    </submittedName>
</protein>
<dbReference type="Gene3D" id="3.30.530.20">
    <property type="match status" value="1"/>
</dbReference>
<sequence>MPIITQQQILPYHAADMYALVNDIERYPEFLPMCVDAKILSKTENELCATLFIQKGPLQFSFSTRNNLIVDKQVEMLLLDGPFEYLRGKWVFTDRSQGSDVNLKLDFEMKNTLLKLTLGPVFSALAYSMVEIFSKRAKKLYD</sequence>
<evidence type="ECO:0000259" key="3">
    <source>
        <dbReference type="Pfam" id="PF03364"/>
    </source>
</evidence>
<reference evidence="5" key="2">
    <citation type="journal article" date="2016" name="Genome Announc.">
        <title>Draft Genome Sequences of Two Novel Amoeba-Resistant Intranuclear Bacteria, 'Candidatus Berkiella cookevillensis' and 'Candidatus Berkiella aquae'.</title>
        <authorList>
            <person name="Mehari Y.T."/>
            <person name="Arivett B.A."/>
            <person name="Farone A.L."/>
            <person name="Gunderson J.H."/>
            <person name="Farone M.B."/>
        </authorList>
    </citation>
    <scope>NUCLEOTIDE SEQUENCE</scope>
    <source>
        <strain evidence="5">CC99</strain>
    </source>
</reference>
<dbReference type="PANTHER" id="PTHR12901">
    <property type="entry name" value="SPERM PROTEIN HOMOLOG"/>
    <property type="match status" value="1"/>
</dbReference>
<reference evidence="4" key="1">
    <citation type="submission" date="2015-09" db="EMBL/GenBank/DDBJ databases">
        <title>Draft Genome Sequences of Two Novel Amoeba-resistant Intranuclear Bacteria, Candidatus Berkiella cookevillensis and Candidatus Berkiella aquae.</title>
        <authorList>
            <person name="Mehari Y.T."/>
            <person name="Arivett B.A."/>
            <person name="Farone A.L."/>
            <person name="Gunderson J.H."/>
            <person name="Farone M.B."/>
        </authorList>
    </citation>
    <scope>NUCLEOTIDE SEQUENCE [LARGE SCALE GENOMIC DNA]</scope>
    <source>
        <strain evidence="4">CC99</strain>
    </source>
</reference>
<evidence type="ECO:0000256" key="1">
    <source>
        <dbReference type="ARBA" id="ARBA00008918"/>
    </source>
</evidence>
<dbReference type="AlphaFoldDB" id="A0A0Q9YRL9"/>
<dbReference type="InterPro" id="IPR044996">
    <property type="entry name" value="COQ10-like"/>
</dbReference>
<keyword evidence="6" id="KW-1185">Reference proteome</keyword>
<dbReference type="GO" id="GO:0048039">
    <property type="term" value="F:ubiquinone binding"/>
    <property type="evidence" value="ECO:0007669"/>
    <property type="project" value="InterPro"/>
</dbReference>
<comment type="similarity">
    <text evidence="1">Belongs to the ribosome association toxin RatA family.</text>
</comment>
<keyword evidence="2" id="KW-1277">Toxin-antitoxin system</keyword>
<dbReference type="RefSeq" id="WP_057624591.1">
    <property type="nucleotide sequence ID" value="NZ_LKHV02000001.1"/>
</dbReference>
<feature type="domain" description="Coenzyme Q-binding protein COQ10 START" evidence="3">
    <location>
        <begin position="11"/>
        <end position="133"/>
    </location>
</feature>
<dbReference type="CDD" id="cd07813">
    <property type="entry name" value="COQ10p_like"/>
    <property type="match status" value="1"/>
</dbReference>
<comment type="caution">
    <text evidence="4">The sequence shown here is derived from an EMBL/GenBank/DDBJ whole genome shotgun (WGS) entry which is preliminary data.</text>
</comment>
<dbReference type="Pfam" id="PF03364">
    <property type="entry name" value="Polyketide_cyc"/>
    <property type="match status" value="1"/>
</dbReference>
<organism evidence="4">
    <name type="scientific">Candidatus Berkiella cookevillensis</name>
    <dbReference type="NCBI Taxonomy" id="437022"/>
    <lineage>
        <taxon>Bacteria</taxon>
        <taxon>Pseudomonadati</taxon>
        <taxon>Pseudomonadota</taxon>
        <taxon>Gammaproteobacteria</taxon>
        <taxon>Candidatus Berkiellales</taxon>
        <taxon>Candidatus Berkiellaceae</taxon>
        <taxon>Candidatus Berkiella</taxon>
    </lineage>
</organism>
<dbReference type="EMBL" id="LKHV02000001">
    <property type="protein sequence ID" value="MCS5707811.1"/>
    <property type="molecule type" value="Genomic_DNA"/>
</dbReference>
<dbReference type="Proteomes" id="UP000051494">
    <property type="component" value="Unassembled WGS sequence"/>
</dbReference>
<proteinExistence type="inferred from homology"/>
<gene>
    <name evidence="4" type="primary">pasT</name>
    <name evidence="5" type="ORF">CC99x_002720</name>
    <name evidence="4" type="ORF">CC99x_01498</name>
</gene>
<dbReference type="GO" id="GO:0045333">
    <property type="term" value="P:cellular respiration"/>
    <property type="evidence" value="ECO:0007669"/>
    <property type="project" value="InterPro"/>
</dbReference>
<dbReference type="OrthoDB" id="9804759at2"/>
<evidence type="ECO:0000313" key="4">
    <source>
        <dbReference type="EMBL" id="KRG18611.1"/>
    </source>
</evidence>
<evidence type="ECO:0000313" key="6">
    <source>
        <dbReference type="Proteomes" id="UP000051494"/>
    </source>
</evidence>
<dbReference type="InterPro" id="IPR005031">
    <property type="entry name" value="COQ10_START"/>
</dbReference>
<reference evidence="5" key="3">
    <citation type="submission" date="2021-06" db="EMBL/GenBank/DDBJ databases">
        <title>Genomic Description and Analysis of Intracellular Bacteria, Candidatus Berkiella cookevillensis and Candidatus Berkiella aquae.</title>
        <authorList>
            <person name="Kidane D.T."/>
            <person name="Mehari Y.T."/>
            <person name="Rice F.C."/>
            <person name="Arivett B.A."/>
            <person name="Farone A.L."/>
            <person name="Berk S.G."/>
            <person name="Farone M.B."/>
        </authorList>
    </citation>
    <scope>NUCLEOTIDE SEQUENCE</scope>
    <source>
        <strain evidence="5">CC99</strain>
    </source>
</reference>
<dbReference type="STRING" id="437022.CC99x_01498"/>
<evidence type="ECO:0000256" key="2">
    <source>
        <dbReference type="ARBA" id="ARBA00022649"/>
    </source>
</evidence>
<dbReference type="InterPro" id="IPR023393">
    <property type="entry name" value="START-like_dom_sf"/>
</dbReference>
<name>A0A0Q9YRL9_9GAMM</name>
<dbReference type="SUPFAM" id="SSF55961">
    <property type="entry name" value="Bet v1-like"/>
    <property type="match status" value="1"/>
</dbReference>
<dbReference type="PANTHER" id="PTHR12901:SF10">
    <property type="entry name" value="COENZYME Q-BINDING PROTEIN COQ10, MITOCHONDRIAL"/>
    <property type="match status" value="1"/>
</dbReference>
<dbReference type="EMBL" id="LKHV01000006">
    <property type="protein sequence ID" value="KRG18611.1"/>
    <property type="molecule type" value="Genomic_DNA"/>
</dbReference>
<accession>A0A0Q9YRL9</accession>